<organism evidence="3 4">
    <name type="scientific">Pseudidiomarina piscicola</name>
    <dbReference type="NCBI Taxonomy" id="2614830"/>
    <lineage>
        <taxon>Bacteria</taxon>
        <taxon>Pseudomonadati</taxon>
        <taxon>Pseudomonadota</taxon>
        <taxon>Gammaproteobacteria</taxon>
        <taxon>Alteromonadales</taxon>
        <taxon>Idiomarinaceae</taxon>
        <taxon>Pseudidiomarina</taxon>
    </lineage>
</organism>
<gene>
    <name evidence="3" type="ORF">PSI9734_00743</name>
</gene>
<feature type="signal peptide" evidence="1">
    <location>
        <begin position="1"/>
        <end position="25"/>
    </location>
</feature>
<dbReference type="InterPro" id="IPR036761">
    <property type="entry name" value="TTHA0802/YceI-like_sf"/>
</dbReference>
<dbReference type="SUPFAM" id="SSF101874">
    <property type="entry name" value="YceI-like"/>
    <property type="match status" value="1"/>
</dbReference>
<dbReference type="SMART" id="SM00867">
    <property type="entry name" value="YceI"/>
    <property type="match status" value="1"/>
</dbReference>
<dbReference type="Pfam" id="PF04264">
    <property type="entry name" value="YceI"/>
    <property type="match status" value="1"/>
</dbReference>
<dbReference type="InterPro" id="IPR007372">
    <property type="entry name" value="Lipid/polyisoprenoid-bd_YceI"/>
</dbReference>
<accession>A0A6S6WLR1</accession>
<protein>
    <recommendedName>
        <fullName evidence="2">Lipid/polyisoprenoid-binding YceI-like domain-containing protein</fullName>
    </recommendedName>
</protein>
<dbReference type="PANTHER" id="PTHR34406:SF1">
    <property type="entry name" value="PROTEIN YCEI"/>
    <property type="match status" value="1"/>
</dbReference>
<dbReference type="Proteomes" id="UP000481517">
    <property type="component" value="Unassembled WGS sequence"/>
</dbReference>
<evidence type="ECO:0000313" key="3">
    <source>
        <dbReference type="EMBL" id="CAB0150177.1"/>
    </source>
</evidence>
<dbReference type="RefSeq" id="WP_173919745.1">
    <property type="nucleotide sequence ID" value="NZ_CADCXY010000001.1"/>
</dbReference>
<feature type="chain" id="PRO_5028934996" description="Lipid/polyisoprenoid-binding YceI-like domain-containing protein" evidence="1">
    <location>
        <begin position="26"/>
        <end position="198"/>
    </location>
</feature>
<dbReference type="PIRSF" id="PIRSF029811">
    <property type="entry name" value="UCP029811"/>
    <property type="match status" value="1"/>
</dbReference>
<feature type="domain" description="Lipid/polyisoprenoid-binding YceI-like" evidence="2">
    <location>
        <begin position="27"/>
        <end position="195"/>
    </location>
</feature>
<dbReference type="InterPro" id="IPR027016">
    <property type="entry name" value="UCP029811"/>
</dbReference>
<reference evidence="3 4" key="1">
    <citation type="submission" date="2020-02" db="EMBL/GenBank/DDBJ databases">
        <authorList>
            <person name="Rodrigo-Torres L."/>
            <person name="Arahal R. D."/>
            <person name="Lucena T."/>
        </authorList>
    </citation>
    <scope>NUCLEOTIDE SEQUENCE [LARGE SCALE GENOMIC DNA]</scope>
    <source>
        <strain evidence="3 4">CECT 9734</strain>
    </source>
</reference>
<sequence>MLKTLFCTSLVALLLTFGSLSPVRADTWQLDPEQSNLNFVSVKNDFTAETHTFNQLNGELKGEKLRISIPVASLDTSIAIRNERMLEHLFSANEFATVSATADVPATIYRAASATVSVPAVIPLTVTIAGQTAQLDANVQITRLSTDRLRATTTQPLLINSRQFQLAEGINKLREIAGLERIDYVIPVTFSVQFDRVH</sequence>
<dbReference type="PANTHER" id="PTHR34406">
    <property type="entry name" value="PROTEIN YCEI"/>
    <property type="match status" value="1"/>
</dbReference>
<dbReference type="Gene3D" id="2.40.128.110">
    <property type="entry name" value="Lipid/polyisoprenoid-binding, YceI-like"/>
    <property type="match status" value="1"/>
</dbReference>
<evidence type="ECO:0000313" key="4">
    <source>
        <dbReference type="Proteomes" id="UP000481517"/>
    </source>
</evidence>
<name>A0A6S6WLR1_9GAMM</name>
<dbReference type="AlphaFoldDB" id="A0A6S6WLR1"/>
<keyword evidence="4" id="KW-1185">Reference proteome</keyword>
<evidence type="ECO:0000259" key="2">
    <source>
        <dbReference type="SMART" id="SM00867"/>
    </source>
</evidence>
<evidence type="ECO:0000256" key="1">
    <source>
        <dbReference type="SAM" id="SignalP"/>
    </source>
</evidence>
<proteinExistence type="predicted"/>
<dbReference type="EMBL" id="CADCXY010000001">
    <property type="protein sequence ID" value="CAB0150177.1"/>
    <property type="molecule type" value="Genomic_DNA"/>
</dbReference>
<keyword evidence="1" id="KW-0732">Signal</keyword>